<dbReference type="Proteomes" id="UP001141552">
    <property type="component" value="Unassembled WGS sequence"/>
</dbReference>
<dbReference type="EMBL" id="JAKUCV010004021">
    <property type="protein sequence ID" value="KAJ4836794.1"/>
    <property type="molecule type" value="Genomic_DNA"/>
</dbReference>
<evidence type="ECO:0000256" key="1">
    <source>
        <dbReference type="ARBA" id="ARBA00023054"/>
    </source>
</evidence>
<dbReference type="AlphaFoldDB" id="A0A9Q0FS48"/>
<protein>
    <submittedName>
        <fullName evidence="2">Uncharacterized protein</fullName>
    </submittedName>
</protein>
<proteinExistence type="predicted"/>
<evidence type="ECO:0000313" key="3">
    <source>
        <dbReference type="Proteomes" id="UP001141552"/>
    </source>
</evidence>
<reference evidence="2" key="2">
    <citation type="journal article" date="2023" name="Plants (Basel)">
        <title>Annotation of the Turnera subulata (Passifloraceae) Draft Genome Reveals the S-Locus Evolved after the Divergence of Turneroideae from Passifloroideae in a Stepwise Manner.</title>
        <authorList>
            <person name="Henning P.M."/>
            <person name="Roalson E.H."/>
            <person name="Mir W."/>
            <person name="McCubbin A.G."/>
            <person name="Shore J.S."/>
        </authorList>
    </citation>
    <scope>NUCLEOTIDE SEQUENCE</scope>
    <source>
        <strain evidence="2">F60SS</strain>
    </source>
</reference>
<keyword evidence="1" id="KW-0175">Coiled coil</keyword>
<gene>
    <name evidence="2" type="ORF">Tsubulata_029981</name>
</gene>
<organism evidence="2 3">
    <name type="scientific">Turnera subulata</name>
    <dbReference type="NCBI Taxonomy" id="218843"/>
    <lineage>
        <taxon>Eukaryota</taxon>
        <taxon>Viridiplantae</taxon>
        <taxon>Streptophyta</taxon>
        <taxon>Embryophyta</taxon>
        <taxon>Tracheophyta</taxon>
        <taxon>Spermatophyta</taxon>
        <taxon>Magnoliopsida</taxon>
        <taxon>eudicotyledons</taxon>
        <taxon>Gunneridae</taxon>
        <taxon>Pentapetalae</taxon>
        <taxon>rosids</taxon>
        <taxon>fabids</taxon>
        <taxon>Malpighiales</taxon>
        <taxon>Passifloraceae</taxon>
        <taxon>Turnera</taxon>
    </lineage>
</organism>
<dbReference type="OrthoDB" id="851268at2759"/>
<reference evidence="2" key="1">
    <citation type="submission" date="2022-02" db="EMBL/GenBank/DDBJ databases">
        <authorList>
            <person name="Henning P.M."/>
            <person name="McCubbin A.G."/>
            <person name="Shore J.S."/>
        </authorList>
    </citation>
    <scope>NUCLEOTIDE SEQUENCE</scope>
    <source>
        <strain evidence="2">F60SS</strain>
        <tissue evidence="2">Leaves</tissue>
    </source>
</reference>
<dbReference type="PANTHER" id="PTHR31342">
    <property type="entry name" value="PROTEIN CHUP1, CHLOROPLASTIC"/>
    <property type="match status" value="1"/>
</dbReference>
<keyword evidence="3" id="KW-1185">Reference proteome</keyword>
<evidence type="ECO:0000313" key="2">
    <source>
        <dbReference type="EMBL" id="KAJ4836794.1"/>
    </source>
</evidence>
<dbReference type="GO" id="GO:0055028">
    <property type="term" value="C:cortical microtubule"/>
    <property type="evidence" value="ECO:0007669"/>
    <property type="project" value="TreeGrafter"/>
</dbReference>
<dbReference type="PANTHER" id="PTHR31342:SF48">
    <property type="entry name" value="CHUP1-LIKE PROTEIN"/>
    <property type="match status" value="1"/>
</dbReference>
<dbReference type="GO" id="GO:0072699">
    <property type="term" value="P:protein localization to cortical microtubule cytoskeleton"/>
    <property type="evidence" value="ECO:0007669"/>
    <property type="project" value="TreeGrafter"/>
</dbReference>
<comment type="caution">
    <text evidence="2">The sequence shown here is derived from an EMBL/GenBank/DDBJ whole genome shotgun (WGS) entry which is preliminary data.</text>
</comment>
<accession>A0A9Q0FS48</accession>
<dbReference type="InterPro" id="IPR040265">
    <property type="entry name" value="CHUP1/IPGA1-like"/>
</dbReference>
<name>A0A9Q0FS48_9ROSI</name>
<sequence length="111" mass="12970">MIKRQICRLERSVNNTERTREGTIKRYRDLQIPWQWLLDTGLVGQIKLSSLTLAREYMRRVIKELAESEYSGEKNLLLQGARFAYRIHQLAGGFDAETIQVFQDLKEIAKG</sequence>